<reference evidence="1" key="1">
    <citation type="submission" date="2014-11" db="EMBL/GenBank/DDBJ databases">
        <authorList>
            <person name="Amaro Gonzalez C."/>
        </authorList>
    </citation>
    <scope>NUCLEOTIDE SEQUENCE</scope>
</reference>
<sequence length="37" mass="4204">MLILAHLAMQVEKIIKRACFCALCNLQSVLITRKGHH</sequence>
<protein>
    <submittedName>
        <fullName evidence="1">Uncharacterized protein</fullName>
    </submittedName>
</protein>
<dbReference type="AlphaFoldDB" id="A0A0E9S9E5"/>
<reference evidence="1" key="2">
    <citation type="journal article" date="2015" name="Fish Shellfish Immunol.">
        <title>Early steps in the European eel (Anguilla anguilla)-Vibrio vulnificus interaction in the gills: Role of the RtxA13 toxin.</title>
        <authorList>
            <person name="Callol A."/>
            <person name="Pajuelo D."/>
            <person name="Ebbesson L."/>
            <person name="Teles M."/>
            <person name="MacKenzie S."/>
            <person name="Amaro C."/>
        </authorList>
    </citation>
    <scope>NUCLEOTIDE SEQUENCE</scope>
</reference>
<proteinExistence type="predicted"/>
<organism evidence="1">
    <name type="scientific">Anguilla anguilla</name>
    <name type="common">European freshwater eel</name>
    <name type="synonym">Muraena anguilla</name>
    <dbReference type="NCBI Taxonomy" id="7936"/>
    <lineage>
        <taxon>Eukaryota</taxon>
        <taxon>Metazoa</taxon>
        <taxon>Chordata</taxon>
        <taxon>Craniata</taxon>
        <taxon>Vertebrata</taxon>
        <taxon>Euteleostomi</taxon>
        <taxon>Actinopterygii</taxon>
        <taxon>Neopterygii</taxon>
        <taxon>Teleostei</taxon>
        <taxon>Anguilliformes</taxon>
        <taxon>Anguillidae</taxon>
        <taxon>Anguilla</taxon>
    </lineage>
</organism>
<name>A0A0E9S9E5_ANGAN</name>
<dbReference type="EMBL" id="GBXM01070548">
    <property type="protein sequence ID" value="JAH38029.1"/>
    <property type="molecule type" value="Transcribed_RNA"/>
</dbReference>
<evidence type="ECO:0000313" key="1">
    <source>
        <dbReference type="EMBL" id="JAH38029.1"/>
    </source>
</evidence>
<accession>A0A0E9S9E5</accession>